<dbReference type="InterPro" id="IPR019775">
    <property type="entry name" value="WD40_repeat_CS"/>
</dbReference>
<dbReference type="Gene3D" id="2.130.10.10">
    <property type="entry name" value="YVTN repeat-like/Quinoprotein amine dehydrogenase"/>
    <property type="match status" value="1"/>
</dbReference>
<evidence type="ECO:0000256" key="8">
    <source>
        <dbReference type="SAM" id="MobiDB-lite"/>
    </source>
</evidence>
<evidence type="ECO:0000313" key="10">
    <source>
        <dbReference type="Proteomes" id="UP001159042"/>
    </source>
</evidence>
<evidence type="ECO:0000256" key="1">
    <source>
        <dbReference type="ARBA" id="ARBA00004123"/>
    </source>
</evidence>
<dbReference type="PROSITE" id="PS50294">
    <property type="entry name" value="WD_REPEATS_REGION"/>
    <property type="match status" value="6"/>
</dbReference>
<reference evidence="9 10" key="1">
    <citation type="journal article" date="2023" name="Insect Mol. Biol.">
        <title>Genome sequencing provides insights into the evolution of gene families encoding plant cell wall-degrading enzymes in longhorned beetles.</title>
        <authorList>
            <person name="Shin N.R."/>
            <person name="Okamura Y."/>
            <person name="Kirsch R."/>
            <person name="Pauchet Y."/>
        </authorList>
    </citation>
    <scope>NUCLEOTIDE SEQUENCE [LARGE SCALE GENOMIC DNA]</scope>
    <source>
        <strain evidence="9">EAD_L_NR</strain>
    </source>
</reference>
<dbReference type="InterPro" id="IPR011047">
    <property type="entry name" value="Quinoprotein_ADH-like_sf"/>
</dbReference>
<dbReference type="SMART" id="SM00320">
    <property type="entry name" value="WD40"/>
    <property type="match status" value="8"/>
</dbReference>
<proteinExistence type="inferred from homology"/>
<evidence type="ECO:0000256" key="4">
    <source>
        <dbReference type="ARBA" id="ARBA00022786"/>
    </source>
</evidence>
<feature type="repeat" description="WD" evidence="7">
    <location>
        <begin position="364"/>
        <end position="414"/>
    </location>
</feature>
<keyword evidence="10" id="KW-1185">Reference proteome</keyword>
<organism evidence="9 10">
    <name type="scientific">Exocentrus adspersus</name>
    <dbReference type="NCBI Taxonomy" id="1586481"/>
    <lineage>
        <taxon>Eukaryota</taxon>
        <taxon>Metazoa</taxon>
        <taxon>Ecdysozoa</taxon>
        <taxon>Arthropoda</taxon>
        <taxon>Hexapoda</taxon>
        <taxon>Insecta</taxon>
        <taxon>Pterygota</taxon>
        <taxon>Neoptera</taxon>
        <taxon>Endopterygota</taxon>
        <taxon>Coleoptera</taxon>
        <taxon>Polyphaga</taxon>
        <taxon>Cucujiformia</taxon>
        <taxon>Chrysomeloidea</taxon>
        <taxon>Cerambycidae</taxon>
        <taxon>Lamiinae</taxon>
        <taxon>Acanthocinini</taxon>
        <taxon>Exocentrus</taxon>
    </lineage>
</organism>
<dbReference type="PANTHER" id="PTHR22846">
    <property type="entry name" value="WD40 REPEAT PROTEIN"/>
    <property type="match status" value="1"/>
</dbReference>
<dbReference type="InterPro" id="IPR001680">
    <property type="entry name" value="WD40_rpt"/>
</dbReference>
<accession>A0AAV8W3N3</accession>
<keyword evidence="2 7" id="KW-0853">WD repeat</keyword>
<sequence length="492" mass="53723">MSFSSDEVNFLVYRYLQESGFQHSAYTFGIESHISQSNINGALVPPAALLSILQKGLQYTEAEISIGEDGTEQRLVESLSLIDAVMPDVVASRQNQQNQQKAVRAETTEGNGDEANAAVVSTQNEVMEVDSTIEIPSSKATVLRGHESEVFICAWNPTTDLLASGSGDSTARIWDMSDNTASPNQLVLRHCIQKGGTEVPSNKDVTSLDWNCDGSLLATGSYDGYARIWTTEGRLASTLGQHKGPIFALKWNKRGNYILSAGVDRTTIIWDAATGQCTQQFSFHSAPALDVDWQTNTSFASCSTDQCIHVCKLSMDKPIKSFHGHTNEVNAIKWDPQGQLLASCSDDMTLKIWSMKHDTCVHDLQAHSKEIYTIKWSPTGPGTQNPNMNLIVASASFDSTVRLWDVERGACIHTLTKHTEPVYSVAFSPDGKFLASGSFDKCVQIWSTQSGQLVHSYKGTGGIFEVCWNSRGDKVGASASDGSVFVLDLRKL</sequence>
<dbReference type="PANTHER" id="PTHR22846:SF2">
    <property type="entry name" value="F-BOX-LIKE_WD REPEAT-CONTAINING PROTEIN EBI"/>
    <property type="match status" value="1"/>
</dbReference>
<dbReference type="CDD" id="cd00200">
    <property type="entry name" value="WD40"/>
    <property type="match status" value="1"/>
</dbReference>
<dbReference type="PROSITE" id="PS50082">
    <property type="entry name" value="WD_REPEATS_2"/>
    <property type="match status" value="6"/>
</dbReference>
<keyword evidence="4" id="KW-0833">Ubl conjugation pathway</keyword>
<comment type="caution">
    <text evidence="9">The sequence shown here is derived from an EMBL/GenBank/DDBJ whole genome shotgun (WGS) entry which is preliminary data.</text>
</comment>
<dbReference type="AlphaFoldDB" id="A0AAV8W3N3"/>
<dbReference type="PRINTS" id="PR00320">
    <property type="entry name" value="GPROTEINBRPT"/>
</dbReference>
<protein>
    <recommendedName>
        <fullName evidence="11">F-box-like/WD repeat-containing protein TBL1XR1</fullName>
    </recommendedName>
</protein>
<dbReference type="Pfam" id="PF00400">
    <property type="entry name" value="WD40"/>
    <property type="match status" value="8"/>
</dbReference>
<dbReference type="GO" id="GO:0000118">
    <property type="term" value="C:histone deacetylase complex"/>
    <property type="evidence" value="ECO:0007669"/>
    <property type="project" value="TreeGrafter"/>
</dbReference>
<dbReference type="SUPFAM" id="SSF50998">
    <property type="entry name" value="Quinoprotein alcohol dehydrogenase-like"/>
    <property type="match status" value="1"/>
</dbReference>
<comment type="subcellular location">
    <subcellularLocation>
        <location evidence="1">Nucleus</location>
    </subcellularLocation>
</comment>
<dbReference type="PROSITE" id="PS50896">
    <property type="entry name" value="LISH"/>
    <property type="match status" value="1"/>
</dbReference>
<dbReference type="Gene3D" id="1.20.960.30">
    <property type="match status" value="1"/>
</dbReference>
<feature type="repeat" description="WD" evidence="7">
    <location>
        <begin position="239"/>
        <end position="280"/>
    </location>
</feature>
<feature type="repeat" description="WD" evidence="7">
    <location>
        <begin position="322"/>
        <end position="363"/>
    </location>
</feature>
<dbReference type="FunFam" id="2.130.10.10:FF:000014">
    <property type="entry name" value="Putative F-box-like/WD repeat-containing protein TBL1XR1"/>
    <property type="match status" value="1"/>
</dbReference>
<dbReference type="GO" id="GO:0003714">
    <property type="term" value="F:transcription corepressor activity"/>
    <property type="evidence" value="ECO:0007669"/>
    <property type="project" value="InterPro"/>
</dbReference>
<dbReference type="EMBL" id="JANEYG010000013">
    <property type="protein sequence ID" value="KAJ8920736.1"/>
    <property type="molecule type" value="Genomic_DNA"/>
</dbReference>
<evidence type="ECO:0008006" key="11">
    <source>
        <dbReference type="Google" id="ProtNLM"/>
    </source>
</evidence>
<gene>
    <name evidence="9" type="ORF">NQ315_004875</name>
</gene>
<keyword evidence="5" id="KW-0539">Nucleus</keyword>
<feature type="region of interest" description="Disordered" evidence="8">
    <location>
        <begin position="93"/>
        <end position="113"/>
    </location>
</feature>
<feature type="repeat" description="WD" evidence="7">
    <location>
        <begin position="205"/>
        <end position="229"/>
    </location>
</feature>
<dbReference type="Proteomes" id="UP001159042">
    <property type="component" value="Unassembled WGS sequence"/>
</dbReference>
<dbReference type="InterPro" id="IPR006594">
    <property type="entry name" value="LisH"/>
</dbReference>
<feature type="repeat" description="WD" evidence="7">
    <location>
        <begin position="415"/>
        <end position="456"/>
    </location>
</feature>
<evidence type="ECO:0000256" key="2">
    <source>
        <dbReference type="ARBA" id="ARBA00022574"/>
    </source>
</evidence>
<dbReference type="GO" id="GO:0006357">
    <property type="term" value="P:regulation of transcription by RNA polymerase II"/>
    <property type="evidence" value="ECO:0007669"/>
    <property type="project" value="TreeGrafter"/>
</dbReference>
<dbReference type="FunFam" id="1.20.960.30:FF:000001">
    <property type="entry name" value="F-box-like/WD repeat-containing protein TBL1XR1"/>
    <property type="match status" value="1"/>
</dbReference>
<dbReference type="SMART" id="SM00667">
    <property type="entry name" value="LisH"/>
    <property type="match status" value="1"/>
</dbReference>
<evidence type="ECO:0000256" key="7">
    <source>
        <dbReference type="PROSITE-ProRule" id="PRU00221"/>
    </source>
</evidence>
<dbReference type="InterPro" id="IPR020472">
    <property type="entry name" value="WD40_PAC1"/>
</dbReference>
<feature type="repeat" description="WD" evidence="7">
    <location>
        <begin position="143"/>
        <end position="184"/>
    </location>
</feature>
<evidence type="ECO:0000256" key="5">
    <source>
        <dbReference type="ARBA" id="ARBA00023242"/>
    </source>
</evidence>
<dbReference type="PROSITE" id="PS00678">
    <property type="entry name" value="WD_REPEATS_1"/>
    <property type="match status" value="3"/>
</dbReference>
<evidence type="ECO:0000313" key="9">
    <source>
        <dbReference type="EMBL" id="KAJ8920736.1"/>
    </source>
</evidence>
<evidence type="ECO:0000256" key="6">
    <source>
        <dbReference type="ARBA" id="ARBA00025741"/>
    </source>
</evidence>
<comment type="similarity">
    <text evidence="6">Belongs to the WD repeat EBI family.</text>
</comment>
<name>A0AAV8W3N3_9CUCU</name>
<dbReference type="InterPro" id="IPR045183">
    <property type="entry name" value="Ebi-like"/>
</dbReference>
<evidence type="ECO:0000256" key="3">
    <source>
        <dbReference type="ARBA" id="ARBA00022737"/>
    </source>
</evidence>
<dbReference type="Pfam" id="PF08513">
    <property type="entry name" value="LisH"/>
    <property type="match status" value="1"/>
</dbReference>
<keyword evidence="3" id="KW-0677">Repeat</keyword>
<dbReference type="InterPro" id="IPR015943">
    <property type="entry name" value="WD40/YVTN_repeat-like_dom_sf"/>
</dbReference>